<dbReference type="RefSeq" id="WP_188384674.1">
    <property type="nucleotide sequence ID" value="NZ_BMEY01000010.1"/>
</dbReference>
<evidence type="ECO:0000313" key="3">
    <source>
        <dbReference type="EMBL" id="GGA77763.1"/>
    </source>
</evidence>
<evidence type="ECO:0008006" key="5">
    <source>
        <dbReference type="Google" id="ProtNLM"/>
    </source>
</evidence>
<organism evidence="3 4">
    <name type="scientific">Ornithinibacillus halotolerans</name>
    <dbReference type="NCBI Taxonomy" id="1274357"/>
    <lineage>
        <taxon>Bacteria</taxon>
        <taxon>Bacillati</taxon>
        <taxon>Bacillota</taxon>
        <taxon>Bacilli</taxon>
        <taxon>Bacillales</taxon>
        <taxon>Bacillaceae</taxon>
        <taxon>Ornithinibacillus</taxon>
    </lineage>
</organism>
<feature type="signal peptide" evidence="2">
    <location>
        <begin position="1"/>
        <end position="24"/>
    </location>
</feature>
<reference evidence="3" key="1">
    <citation type="journal article" date="2014" name="Int. J. Syst. Evol. Microbiol.">
        <title>Complete genome sequence of Corynebacterium casei LMG S-19264T (=DSM 44701T), isolated from a smear-ripened cheese.</title>
        <authorList>
            <consortium name="US DOE Joint Genome Institute (JGI-PGF)"/>
            <person name="Walter F."/>
            <person name="Albersmeier A."/>
            <person name="Kalinowski J."/>
            <person name="Ruckert C."/>
        </authorList>
    </citation>
    <scope>NUCLEOTIDE SEQUENCE</scope>
    <source>
        <strain evidence="3">CGMCC 1.12408</strain>
    </source>
</reference>
<protein>
    <recommendedName>
        <fullName evidence="5">Lipoprotein</fullName>
    </recommendedName>
</protein>
<dbReference type="AlphaFoldDB" id="A0A916RZS9"/>
<sequence length="344" mass="38467">MKFGMKGLFLLSFLFFFLVACSSADNESTNTDKEPEQNEEQNETNEENAEEEENGSNDVSFEVNDTKGPEDQGDLNVWYEGDVEIVGKKITVKGTTNLLPESRVQLLVDSVDGVLFGSGDQTSVEPSGAFELVGNLPDDYEGITTIELSFNVGDQYSEEIKEHYEEGITGDFAQLYYDDFEEVMSQKASFNTTVLIDGSEQSLPIESPTWDIPEDQGEPNIWIEPTIKKEQDYVVLNIKSNLVEEARIRARASIPNYITTGFQGIADINPDGTAVIYIKDPEKDDRIKDMTEYEIVITLEPSVDSHAINVIEAYGEYGEKLEGDIIVDTEQGKKVEQRLTITVE</sequence>
<evidence type="ECO:0000256" key="1">
    <source>
        <dbReference type="SAM" id="MobiDB-lite"/>
    </source>
</evidence>
<accession>A0A916RZS9</accession>
<evidence type="ECO:0000256" key="2">
    <source>
        <dbReference type="SAM" id="SignalP"/>
    </source>
</evidence>
<proteinExistence type="predicted"/>
<keyword evidence="4" id="KW-1185">Reference proteome</keyword>
<dbReference type="PROSITE" id="PS51257">
    <property type="entry name" value="PROKAR_LIPOPROTEIN"/>
    <property type="match status" value="1"/>
</dbReference>
<dbReference type="EMBL" id="BMEY01000010">
    <property type="protein sequence ID" value="GGA77763.1"/>
    <property type="molecule type" value="Genomic_DNA"/>
</dbReference>
<dbReference type="Proteomes" id="UP000613512">
    <property type="component" value="Unassembled WGS sequence"/>
</dbReference>
<comment type="caution">
    <text evidence="3">The sequence shown here is derived from an EMBL/GenBank/DDBJ whole genome shotgun (WGS) entry which is preliminary data.</text>
</comment>
<keyword evidence="2" id="KW-0732">Signal</keyword>
<name>A0A916RZS9_9BACI</name>
<reference evidence="3" key="2">
    <citation type="submission" date="2020-09" db="EMBL/GenBank/DDBJ databases">
        <authorList>
            <person name="Sun Q."/>
            <person name="Zhou Y."/>
        </authorList>
    </citation>
    <scope>NUCLEOTIDE SEQUENCE</scope>
    <source>
        <strain evidence="3">CGMCC 1.12408</strain>
    </source>
</reference>
<feature type="compositionally biased region" description="Acidic residues" evidence="1">
    <location>
        <begin position="37"/>
        <end position="55"/>
    </location>
</feature>
<feature type="region of interest" description="Disordered" evidence="1">
    <location>
        <begin position="26"/>
        <end position="75"/>
    </location>
</feature>
<gene>
    <name evidence="3" type="ORF">GCM10008025_21560</name>
</gene>
<feature type="chain" id="PRO_5036857318" description="Lipoprotein" evidence="2">
    <location>
        <begin position="25"/>
        <end position="344"/>
    </location>
</feature>
<evidence type="ECO:0000313" key="4">
    <source>
        <dbReference type="Proteomes" id="UP000613512"/>
    </source>
</evidence>